<protein>
    <submittedName>
        <fullName evidence="2">Uncharacterized protein</fullName>
    </submittedName>
</protein>
<reference evidence="2" key="2">
    <citation type="submission" date="2020-09" db="EMBL/GenBank/DDBJ databases">
        <authorList>
            <person name="Sun Q."/>
            <person name="Zhou Y."/>
        </authorList>
    </citation>
    <scope>NUCLEOTIDE SEQUENCE</scope>
    <source>
        <strain evidence="2">CGMCC 1.15478</strain>
    </source>
</reference>
<dbReference type="EMBL" id="BMJH01000001">
    <property type="protein sequence ID" value="GGC64228.1"/>
    <property type="molecule type" value="Genomic_DNA"/>
</dbReference>
<accession>A0A916U9M6</accession>
<gene>
    <name evidence="2" type="ORF">GCM10011410_15910</name>
</gene>
<keyword evidence="1" id="KW-0472">Membrane</keyword>
<sequence>MAAEGSHRNRVLFQSIAGVAVIAGIASGVRMFMRRGEAVDEPAPRPPRLADYDGSF</sequence>
<evidence type="ECO:0000313" key="3">
    <source>
        <dbReference type="Proteomes" id="UP000641514"/>
    </source>
</evidence>
<comment type="caution">
    <text evidence="2">The sequence shown here is derived from an EMBL/GenBank/DDBJ whole genome shotgun (WGS) entry which is preliminary data.</text>
</comment>
<dbReference type="Proteomes" id="UP000641514">
    <property type="component" value="Unassembled WGS sequence"/>
</dbReference>
<dbReference type="AlphaFoldDB" id="A0A916U9M6"/>
<name>A0A916U9M6_9ACTN</name>
<evidence type="ECO:0000256" key="1">
    <source>
        <dbReference type="SAM" id="Phobius"/>
    </source>
</evidence>
<keyword evidence="3" id="KW-1185">Reference proteome</keyword>
<proteinExistence type="predicted"/>
<keyword evidence="1" id="KW-1133">Transmembrane helix</keyword>
<reference evidence="2" key="1">
    <citation type="journal article" date="2014" name="Int. J. Syst. Evol. Microbiol.">
        <title>Complete genome sequence of Corynebacterium casei LMG S-19264T (=DSM 44701T), isolated from a smear-ripened cheese.</title>
        <authorList>
            <consortium name="US DOE Joint Genome Institute (JGI-PGF)"/>
            <person name="Walter F."/>
            <person name="Albersmeier A."/>
            <person name="Kalinowski J."/>
            <person name="Ruckert C."/>
        </authorList>
    </citation>
    <scope>NUCLEOTIDE SEQUENCE</scope>
    <source>
        <strain evidence="2">CGMCC 1.15478</strain>
    </source>
</reference>
<feature type="transmembrane region" description="Helical" evidence="1">
    <location>
        <begin position="12"/>
        <end position="33"/>
    </location>
</feature>
<organism evidence="2 3">
    <name type="scientific">Hoyosella rhizosphaerae</name>
    <dbReference type="NCBI Taxonomy" id="1755582"/>
    <lineage>
        <taxon>Bacteria</taxon>
        <taxon>Bacillati</taxon>
        <taxon>Actinomycetota</taxon>
        <taxon>Actinomycetes</taxon>
        <taxon>Mycobacteriales</taxon>
        <taxon>Hoyosellaceae</taxon>
        <taxon>Hoyosella</taxon>
    </lineage>
</organism>
<dbReference type="RefSeq" id="WP_188672410.1">
    <property type="nucleotide sequence ID" value="NZ_BMJH01000001.1"/>
</dbReference>
<evidence type="ECO:0000313" key="2">
    <source>
        <dbReference type="EMBL" id="GGC64228.1"/>
    </source>
</evidence>
<keyword evidence="1" id="KW-0812">Transmembrane</keyword>